<dbReference type="EMBL" id="JBHTIW010000002">
    <property type="protein sequence ID" value="MFD0918870.1"/>
    <property type="molecule type" value="Genomic_DNA"/>
</dbReference>
<proteinExistence type="predicted"/>
<dbReference type="RefSeq" id="WP_263250664.1">
    <property type="nucleotide sequence ID" value="NZ_BAABLT010000033.1"/>
</dbReference>
<gene>
    <name evidence="1" type="ORF">ACFQ16_03860</name>
</gene>
<reference evidence="2" key="1">
    <citation type="journal article" date="2019" name="Int. J. Syst. Evol. Microbiol.">
        <title>The Global Catalogue of Microorganisms (GCM) 10K type strain sequencing project: providing services to taxonomists for standard genome sequencing and annotation.</title>
        <authorList>
            <consortium name="The Broad Institute Genomics Platform"/>
            <consortium name="The Broad Institute Genome Sequencing Center for Infectious Disease"/>
            <person name="Wu L."/>
            <person name="Ma J."/>
        </authorList>
    </citation>
    <scope>NUCLEOTIDE SEQUENCE [LARGE SCALE GENOMIC DNA]</scope>
    <source>
        <strain evidence="2">CCUG 56401</strain>
    </source>
</reference>
<comment type="caution">
    <text evidence="1">The sequence shown here is derived from an EMBL/GenBank/DDBJ whole genome shotgun (WGS) entry which is preliminary data.</text>
</comment>
<sequence length="120" mass="13071">MNKALPSELDDIFLGSGALSYPWYGKVDISDTPDSGWVLTFEDSGAEEEPGGEYRITHQKLWATIATLAGTEGKAVLGEDSRTLKECQRLCFNGADDVDFDSDMADRVIQIAAFGEVLYG</sequence>
<organism evidence="1 2">
    <name type="scientific">Saccharopolyspora rosea</name>
    <dbReference type="NCBI Taxonomy" id="524884"/>
    <lineage>
        <taxon>Bacteria</taxon>
        <taxon>Bacillati</taxon>
        <taxon>Actinomycetota</taxon>
        <taxon>Actinomycetes</taxon>
        <taxon>Pseudonocardiales</taxon>
        <taxon>Pseudonocardiaceae</taxon>
        <taxon>Saccharopolyspora</taxon>
    </lineage>
</organism>
<protein>
    <submittedName>
        <fullName evidence="1">Uncharacterized protein</fullName>
    </submittedName>
</protein>
<evidence type="ECO:0000313" key="1">
    <source>
        <dbReference type="EMBL" id="MFD0918870.1"/>
    </source>
</evidence>
<evidence type="ECO:0000313" key="2">
    <source>
        <dbReference type="Proteomes" id="UP001597018"/>
    </source>
</evidence>
<dbReference type="Proteomes" id="UP001597018">
    <property type="component" value="Unassembled WGS sequence"/>
</dbReference>
<name>A0ABW3FNN5_9PSEU</name>
<keyword evidence="2" id="KW-1185">Reference proteome</keyword>
<accession>A0ABW3FNN5</accession>